<reference evidence="2" key="1">
    <citation type="submission" date="2014-12" db="EMBL/GenBank/DDBJ databases">
        <title>Insight into the proteome of Arion vulgaris.</title>
        <authorList>
            <person name="Aradska J."/>
            <person name="Bulat T."/>
            <person name="Smidak R."/>
            <person name="Sarate P."/>
            <person name="Gangsoo J."/>
            <person name="Sialana F."/>
            <person name="Bilban M."/>
            <person name="Lubec G."/>
        </authorList>
    </citation>
    <scope>NUCLEOTIDE SEQUENCE</scope>
    <source>
        <tissue evidence="2">Skin</tissue>
    </source>
</reference>
<feature type="non-terminal residue" evidence="2">
    <location>
        <position position="1"/>
    </location>
</feature>
<feature type="non-terminal residue" evidence="2">
    <location>
        <position position="214"/>
    </location>
</feature>
<feature type="compositionally biased region" description="Polar residues" evidence="1">
    <location>
        <begin position="50"/>
        <end position="72"/>
    </location>
</feature>
<feature type="compositionally biased region" description="Polar residues" evidence="1">
    <location>
        <begin position="168"/>
        <end position="186"/>
    </location>
</feature>
<evidence type="ECO:0000313" key="2">
    <source>
        <dbReference type="EMBL" id="CEK55783.1"/>
    </source>
</evidence>
<name>A0A0B6YHT3_9EUPU</name>
<dbReference type="AlphaFoldDB" id="A0A0B6YHT3"/>
<feature type="compositionally biased region" description="Low complexity" evidence="1">
    <location>
        <begin position="138"/>
        <end position="152"/>
    </location>
</feature>
<protein>
    <submittedName>
        <fullName evidence="2">Uncharacterized protein</fullName>
    </submittedName>
</protein>
<sequence>ASSRSSDLSKLLSTSTYRNSSINNPTSRTTIIAPSTAPKFSDCLKTFNSNAKPKGFLQTSKYPKSAQSSKLRSSAEKYEKASPSGVRRTNSHKKSKGIGAKFEAAIKDIKSNTQQVPYTSLHLAGGTLTDVKTSRQQNSSGNNSVGFSNNWNPARASSSENILKKTGSAVSQSTSKNTSLDSGNESYRNKISDWVKKRQSLQIDNSLTSNKSIF</sequence>
<organism evidence="2">
    <name type="scientific">Arion vulgaris</name>
    <dbReference type="NCBI Taxonomy" id="1028688"/>
    <lineage>
        <taxon>Eukaryota</taxon>
        <taxon>Metazoa</taxon>
        <taxon>Spiralia</taxon>
        <taxon>Lophotrochozoa</taxon>
        <taxon>Mollusca</taxon>
        <taxon>Gastropoda</taxon>
        <taxon>Heterobranchia</taxon>
        <taxon>Euthyneura</taxon>
        <taxon>Panpulmonata</taxon>
        <taxon>Eupulmonata</taxon>
        <taxon>Stylommatophora</taxon>
        <taxon>Helicina</taxon>
        <taxon>Arionoidea</taxon>
        <taxon>Arionidae</taxon>
        <taxon>Arion</taxon>
    </lineage>
</organism>
<feature type="region of interest" description="Disordered" evidence="1">
    <location>
        <begin position="1"/>
        <end position="33"/>
    </location>
</feature>
<feature type="compositionally biased region" description="Polar residues" evidence="1">
    <location>
        <begin position="16"/>
        <end position="33"/>
    </location>
</feature>
<evidence type="ECO:0000256" key="1">
    <source>
        <dbReference type="SAM" id="MobiDB-lite"/>
    </source>
</evidence>
<gene>
    <name evidence="2" type="primary">ORF26043</name>
</gene>
<proteinExistence type="predicted"/>
<feature type="compositionally biased region" description="Low complexity" evidence="1">
    <location>
        <begin position="1"/>
        <end position="15"/>
    </location>
</feature>
<feature type="region of interest" description="Disordered" evidence="1">
    <location>
        <begin position="50"/>
        <end position="98"/>
    </location>
</feature>
<dbReference type="EMBL" id="HACG01008918">
    <property type="protein sequence ID" value="CEK55783.1"/>
    <property type="molecule type" value="Transcribed_RNA"/>
</dbReference>
<accession>A0A0B6YHT3</accession>
<feature type="region of interest" description="Disordered" evidence="1">
    <location>
        <begin position="132"/>
        <end position="186"/>
    </location>
</feature>